<dbReference type="AlphaFoldDB" id="A0A1H3GTL3"/>
<dbReference type="CDD" id="cd00002">
    <property type="entry name" value="YbaK_deacylase"/>
    <property type="match status" value="1"/>
</dbReference>
<dbReference type="PIRSF" id="PIRSF006181">
    <property type="entry name" value="EbsC_YbaK"/>
    <property type="match status" value="1"/>
</dbReference>
<evidence type="ECO:0000313" key="6">
    <source>
        <dbReference type="EMBL" id="SDY06656.1"/>
    </source>
</evidence>
<reference evidence="7" key="1">
    <citation type="submission" date="2016-10" db="EMBL/GenBank/DDBJ databases">
        <authorList>
            <person name="Varghese N."/>
            <person name="Submissions S."/>
        </authorList>
    </citation>
    <scope>NUCLEOTIDE SEQUENCE [LARGE SCALE GENOMIC DNA]</scope>
    <source>
        <strain evidence="7">VPI 5359</strain>
    </source>
</reference>
<dbReference type="Proteomes" id="UP000199652">
    <property type="component" value="Unassembled WGS sequence"/>
</dbReference>
<evidence type="ECO:0000256" key="2">
    <source>
        <dbReference type="ARBA" id="ARBA00022917"/>
    </source>
</evidence>
<dbReference type="GO" id="GO:0016829">
    <property type="term" value="F:lyase activity"/>
    <property type="evidence" value="ECO:0007669"/>
    <property type="project" value="UniProtKB-KW"/>
</dbReference>
<dbReference type="GO" id="GO:0002161">
    <property type="term" value="F:aminoacyl-tRNA deacylase activity"/>
    <property type="evidence" value="ECO:0007669"/>
    <property type="project" value="InterPro"/>
</dbReference>
<dbReference type="SUPFAM" id="SSF55826">
    <property type="entry name" value="YbaK/ProRS associated domain"/>
    <property type="match status" value="1"/>
</dbReference>
<accession>A0A1H3GTL3</accession>
<dbReference type="EMBL" id="FNOU01000015">
    <property type="protein sequence ID" value="SDY06656.1"/>
    <property type="molecule type" value="Genomic_DNA"/>
</dbReference>
<dbReference type="Pfam" id="PF04073">
    <property type="entry name" value="tRNA_edit"/>
    <property type="match status" value="1"/>
</dbReference>
<evidence type="ECO:0000256" key="4">
    <source>
        <dbReference type="PIRNR" id="PIRNR006181"/>
    </source>
</evidence>
<keyword evidence="7" id="KW-1185">Reference proteome</keyword>
<dbReference type="PANTHER" id="PTHR30411:SF0">
    <property type="entry name" value="CYS-TRNA(PRO)_CYS-TRNA(CYS) DEACYLASE YBAK"/>
    <property type="match status" value="1"/>
</dbReference>
<dbReference type="EC" id="4.2.-.-" evidence="4"/>
<keyword evidence="3 4" id="KW-0456">Lyase</keyword>
<feature type="domain" description="YbaK/aminoacyl-tRNA synthetase-associated" evidence="5">
    <location>
        <begin position="41"/>
        <end position="152"/>
    </location>
</feature>
<evidence type="ECO:0000259" key="5">
    <source>
        <dbReference type="Pfam" id="PF04073"/>
    </source>
</evidence>
<dbReference type="PANTHER" id="PTHR30411">
    <property type="entry name" value="CYTOPLASMIC PROTEIN"/>
    <property type="match status" value="1"/>
</dbReference>
<dbReference type="InterPro" id="IPR007214">
    <property type="entry name" value="YbaK/aa-tRNA-synth-assoc-dom"/>
</dbReference>
<comment type="similarity">
    <text evidence="1 4">Belongs to the prolyl-tRNA editing family. YbaK/EbsC subfamily.</text>
</comment>
<evidence type="ECO:0000313" key="7">
    <source>
        <dbReference type="Proteomes" id="UP000199652"/>
    </source>
</evidence>
<name>A0A1H3GTL3_EUBBA</name>
<sequence>MSKKKTHHDKTNVMRLLDQAHVAYESNFYTVDDGALDGLSVAKKIGQDPAVVYKTLVCQGHSGNFCVFVIPVGAELALKKGAKAAGEKSIAMIPQKILLPTTGYIHGGCSPIGMKKTFPTFIDTTAQNLSTMYVSAGKIGTQVGLSPQDLAHLSRASFANLTP</sequence>
<dbReference type="InterPro" id="IPR004369">
    <property type="entry name" value="Prolyl-tRNA_editing_YbaK/EbsC"/>
</dbReference>
<dbReference type="Gene3D" id="3.90.960.10">
    <property type="entry name" value="YbaK/aminoacyl-tRNA synthetase-associated domain"/>
    <property type="match status" value="1"/>
</dbReference>
<dbReference type="GO" id="GO:0006412">
    <property type="term" value="P:translation"/>
    <property type="evidence" value="ECO:0007669"/>
    <property type="project" value="UniProtKB-KW"/>
</dbReference>
<dbReference type="STRING" id="1528.SAMN04488579_11525"/>
<dbReference type="NCBIfam" id="TIGR00011">
    <property type="entry name" value="YbaK_EbsC"/>
    <property type="match status" value="1"/>
</dbReference>
<evidence type="ECO:0000256" key="3">
    <source>
        <dbReference type="ARBA" id="ARBA00023239"/>
    </source>
</evidence>
<gene>
    <name evidence="6" type="ORF">SAMN04488579_11525</name>
</gene>
<protein>
    <recommendedName>
        <fullName evidence="4">Cys-tRNA(Pro)/Cys-tRNA(Cys) deacylase</fullName>
        <ecNumber evidence="4">4.2.-.-</ecNumber>
    </recommendedName>
</protein>
<proteinExistence type="inferred from homology"/>
<dbReference type="InterPro" id="IPR036754">
    <property type="entry name" value="YbaK/aa-tRNA-synt-asso_dom_sf"/>
</dbReference>
<dbReference type="OrthoDB" id="9809296at2"/>
<dbReference type="RefSeq" id="WP_090245794.1">
    <property type="nucleotide sequence ID" value="NZ_FNOU01000015.1"/>
</dbReference>
<organism evidence="6 7">
    <name type="scientific">Eubacterium barkeri</name>
    <name type="common">Clostridium barkeri</name>
    <dbReference type="NCBI Taxonomy" id="1528"/>
    <lineage>
        <taxon>Bacteria</taxon>
        <taxon>Bacillati</taxon>
        <taxon>Bacillota</taxon>
        <taxon>Clostridia</taxon>
        <taxon>Eubacteriales</taxon>
        <taxon>Eubacteriaceae</taxon>
        <taxon>Eubacterium</taxon>
    </lineage>
</organism>
<evidence type="ECO:0000256" key="1">
    <source>
        <dbReference type="ARBA" id="ARBA00009798"/>
    </source>
</evidence>
<keyword evidence="2 4" id="KW-0648">Protein biosynthesis</keyword>